<evidence type="ECO:0000313" key="2">
    <source>
        <dbReference type="Proteomes" id="UP000542353"/>
    </source>
</evidence>
<dbReference type="AlphaFoldDB" id="A0A7W8DZM7"/>
<organism evidence="1 2">
    <name type="scientific">Rhodopseudomonas rhenobacensis</name>
    <dbReference type="NCBI Taxonomy" id="87461"/>
    <lineage>
        <taxon>Bacteria</taxon>
        <taxon>Pseudomonadati</taxon>
        <taxon>Pseudomonadota</taxon>
        <taxon>Alphaproteobacteria</taxon>
        <taxon>Hyphomicrobiales</taxon>
        <taxon>Nitrobacteraceae</taxon>
        <taxon>Rhodopseudomonas</taxon>
    </lineage>
</organism>
<dbReference type="Proteomes" id="UP000542353">
    <property type="component" value="Unassembled WGS sequence"/>
</dbReference>
<gene>
    <name evidence="1" type="ORF">HNR60_002811</name>
</gene>
<keyword evidence="2" id="KW-1185">Reference proteome</keyword>
<comment type="caution">
    <text evidence="1">The sequence shown here is derived from an EMBL/GenBank/DDBJ whole genome shotgun (WGS) entry which is preliminary data.</text>
</comment>
<proteinExistence type="predicted"/>
<evidence type="ECO:0000313" key="1">
    <source>
        <dbReference type="EMBL" id="MBB5048050.1"/>
    </source>
</evidence>
<name>A0A7W8DZM7_9BRAD</name>
<dbReference type="EMBL" id="JACHIH010000017">
    <property type="protein sequence ID" value="MBB5048050.1"/>
    <property type="molecule type" value="Genomic_DNA"/>
</dbReference>
<accession>A0A7W8DZM7</accession>
<reference evidence="1 2" key="1">
    <citation type="submission" date="2020-08" db="EMBL/GenBank/DDBJ databases">
        <title>Genomic Encyclopedia of Type Strains, Phase IV (KMG-IV): sequencing the most valuable type-strain genomes for metagenomic binning, comparative biology and taxonomic classification.</title>
        <authorList>
            <person name="Goeker M."/>
        </authorList>
    </citation>
    <scope>NUCLEOTIDE SEQUENCE [LARGE SCALE GENOMIC DNA]</scope>
    <source>
        <strain evidence="1 2">DSM 12706</strain>
    </source>
</reference>
<protein>
    <submittedName>
        <fullName evidence="1">Uncharacterized protein</fullName>
    </submittedName>
</protein>
<sequence>MSDTRRRYLMSTASTVAIAGMLALPIASGSRSGEPTKPIHRLFSIRDAYLSDLADRQTTNGPDMTEQRIAQFPNFPNFGNWRNR</sequence>